<dbReference type="RefSeq" id="XP_007735604.1">
    <property type="nucleotide sequence ID" value="XM_007737414.1"/>
</dbReference>
<evidence type="ECO:0008006" key="6">
    <source>
        <dbReference type="Google" id="ProtNLM"/>
    </source>
</evidence>
<name>W9XVJ0_9EURO</name>
<evidence type="ECO:0000256" key="2">
    <source>
        <dbReference type="ARBA" id="ARBA00022980"/>
    </source>
</evidence>
<dbReference type="GO" id="GO:0003735">
    <property type="term" value="F:structural constituent of ribosome"/>
    <property type="evidence" value="ECO:0007669"/>
    <property type="project" value="InterPro"/>
</dbReference>
<dbReference type="HOGENOM" id="CLU_2145564_0_0_1"/>
<dbReference type="AlphaFoldDB" id="W9XVJ0"/>
<accession>W9XVJ0</accession>
<dbReference type="PANTHER" id="PTHR41237:SF1">
    <property type="entry name" value="SMALL RIBOSOMAL SUBUNIT PROTEIN BS21M"/>
    <property type="match status" value="1"/>
</dbReference>
<organism evidence="4 5">
    <name type="scientific">Capronia epimyces CBS 606.96</name>
    <dbReference type="NCBI Taxonomy" id="1182542"/>
    <lineage>
        <taxon>Eukaryota</taxon>
        <taxon>Fungi</taxon>
        <taxon>Dikarya</taxon>
        <taxon>Ascomycota</taxon>
        <taxon>Pezizomycotina</taxon>
        <taxon>Eurotiomycetes</taxon>
        <taxon>Chaetothyriomycetidae</taxon>
        <taxon>Chaetothyriales</taxon>
        <taxon>Herpotrichiellaceae</taxon>
        <taxon>Capronia</taxon>
    </lineage>
</organism>
<proteinExistence type="inferred from homology"/>
<dbReference type="InterPro" id="IPR001911">
    <property type="entry name" value="Ribosomal_bS21"/>
</dbReference>
<keyword evidence="2" id="KW-0689">Ribosomal protein</keyword>
<comment type="caution">
    <text evidence="4">The sequence shown here is derived from an EMBL/GenBank/DDBJ whole genome shotgun (WGS) entry which is preliminary data.</text>
</comment>
<dbReference type="OrthoDB" id="2501249at2759"/>
<keyword evidence="5" id="KW-1185">Reference proteome</keyword>
<protein>
    <recommendedName>
        <fullName evidence="6">Ribosomal protein S21</fullName>
    </recommendedName>
</protein>
<dbReference type="EMBL" id="AMGY01000006">
    <property type="protein sequence ID" value="EXJ81016.1"/>
    <property type="molecule type" value="Genomic_DNA"/>
</dbReference>
<dbReference type="PANTHER" id="PTHR41237">
    <property type="entry name" value="37S RIBOSOMAL PROTEIN MRP21, MITOCHONDRIAL"/>
    <property type="match status" value="1"/>
</dbReference>
<dbReference type="GO" id="GO:0070124">
    <property type="term" value="P:mitochondrial translational initiation"/>
    <property type="evidence" value="ECO:0007669"/>
    <property type="project" value="TreeGrafter"/>
</dbReference>
<comment type="similarity">
    <text evidence="1">Belongs to the bacterial ribosomal protein bS21 family.</text>
</comment>
<dbReference type="eggNOG" id="ENOG502SYGP">
    <property type="taxonomic scope" value="Eukaryota"/>
</dbReference>
<sequence length="112" mass="12989">MGRRAGGGGVDQNKMLDDLSQELHETSSISLRLRPTLGRTVDGLNGDPSRGFRILERKCAENKIRQDARKQLFHVRSGQARKDIRRVRWRKLFLEGFIAECGRVRRMRKQGW</sequence>
<evidence type="ECO:0000256" key="3">
    <source>
        <dbReference type="ARBA" id="ARBA00023274"/>
    </source>
</evidence>
<dbReference type="STRING" id="1182542.W9XVJ0"/>
<evidence type="ECO:0000313" key="4">
    <source>
        <dbReference type="EMBL" id="EXJ81016.1"/>
    </source>
</evidence>
<reference evidence="4 5" key="1">
    <citation type="submission" date="2013-03" db="EMBL/GenBank/DDBJ databases">
        <title>The Genome Sequence of Capronia epimyces CBS 606.96.</title>
        <authorList>
            <consortium name="The Broad Institute Genomics Platform"/>
            <person name="Cuomo C."/>
            <person name="de Hoog S."/>
            <person name="Gorbushina A."/>
            <person name="Walker B."/>
            <person name="Young S.K."/>
            <person name="Zeng Q."/>
            <person name="Gargeya S."/>
            <person name="Fitzgerald M."/>
            <person name="Haas B."/>
            <person name="Abouelleil A."/>
            <person name="Allen A.W."/>
            <person name="Alvarado L."/>
            <person name="Arachchi H.M."/>
            <person name="Berlin A.M."/>
            <person name="Chapman S.B."/>
            <person name="Gainer-Dewar J."/>
            <person name="Goldberg J."/>
            <person name="Griggs A."/>
            <person name="Gujja S."/>
            <person name="Hansen M."/>
            <person name="Howarth C."/>
            <person name="Imamovic A."/>
            <person name="Ireland A."/>
            <person name="Larimer J."/>
            <person name="McCowan C."/>
            <person name="Murphy C."/>
            <person name="Pearson M."/>
            <person name="Poon T.W."/>
            <person name="Priest M."/>
            <person name="Roberts A."/>
            <person name="Saif S."/>
            <person name="Shea T."/>
            <person name="Sisk P."/>
            <person name="Sykes S."/>
            <person name="Wortman J."/>
            <person name="Nusbaum C."/>
            <person name="Birren B."/>
        </authorList>
    </citation>
    <scope>NUCLEOTIDE SEQUENCE [LARGE SCALE GENOMIC DNA]</scope>
    <source>
        <strain evidence="4 5">CBS 606.96</strain>
    </source>
</reference>
<dbReference type="Proteomes" id="UP000019478">
    <property type="component" value="Unassembled WGS sequence"/>
</dbReference>
<keyword evidence="3" id="KW-0687">Ribonucleoprotein</keyword>
<evidence type="ECO:0000256" key="1">
    <source>
        <dbReference type="ARBA" id="ARBA00006640"/>
    </source>
</evidence>
<dbReference type="Pfam" id="PF01165">
    <property type="entry name" value="Ribosomal_S21"/>
    <property type="match status" value="1"/>
</dbReference>
<gene>
    <name evidence="4" type="ORF">A1O3_07304</name>
</gene>
<evidence type="ECO:0000313" key="5">
    <source>
        <dbReference type="Proteomes" id="UP000019478"/>
    </source>
</evidence>
<dbReference type="GO" id="GO:0005763">
    <property type="term" value="C:mitochondrial small ribosomal subunit"/>
    <property type="evidence" value="ECO:0007669"/>
    <property type="project" value="TreeGrafter"/>
</dbReference>
<dbReference type="InterPro" id="IPR052837">
    <property type="entry name" value="Mitoribosomal_bS21"/>
</dbReference>
<dbReference type="GeneID" id="19171404"/>